<dbReference type="EMBL" id="MT141542">
    <property type="protein sequence ID" value="QJA65636.1"/>
    <property type="molecule type" value="Genomic_DNA"/>
</dbReference>
<evidence type="ECO:0000313" key="2">
    <source>
        <dbReference type="EMBL" id="QJA74037.1"/>
    </source>
</evidence>
<organism evidence="1">
    <name type="scientific">viral metagenome</name>
    <dbReference type="NCBI Taxonomy" id="1070528"/>
    <lineage>
        <taxon>unclassified sequences</taxon>
        <taxon>metagenomes</taxon>
        <taxon>organismal metagenomes</taxon>
    </lineage>
</organism>
<dbReference type="AlphaFoldDB" id="A0A6M3J6W1"/>
<sequence>MRYLLIAAALYGLWKLVRRVDRWLTEPHTLAQHARDYEWRQRRQRGMEHGYEWEG</sequence>
<reference evidence="1" key="1">
    <citation type="submission" date="2020-03" db="EMBL/GenBank/DDBJ databases">
        <title>The deep terrestrial virosphere.</title>
        <authorList>
            <person name="Holmfeldt K."/>
            <person name="Nilsson E."/>
            <person name="Simone D."/>
            <person name="Lopez-Fernandez M."/>
            <person name="Wu X."/>
            <person name="de Brujin I."/>
            <person name="Lundin D."/>
            <person name="Andersson A."/>
            <person name="Bertilsson S."/>
            <person name="Dopson M."/>
        </authorList>
    </citation>
    <scope>NUCLEOTIDE SEQUENCE</scope>
    <source>
        <strain evidence="2">MM415A02115</strain>
        <strain evidence="1">MM415B00382</strain>
    </source>
</reference>
<gene>
    <name evidence="2" type="ORF">MM415A02115_0006</name>
    <name evidence="1" type="ORF">MM415B00382_0026</name>
</gene>
<name>A0A6M3J6W1_9ZZZZ</name>
<protein>
    <submittedName>
        <fullName evidence="1">Uncharacterized protein</fullName>
    </submittedName>
</protein>
<accession>A0A6M3J6W1</accession>
<proteinExistence type="predicted"/>
<evidence type="ECO:0000313" key="1">
    <source>
        <dbReference type="EMBL" id="QJA65636.1"/>
    </source>
</evidence>
<dbReference type="EMBL" id="MT142070">
    <property type="protein sequence ID" value="QJA74037.1"/>
    <property type="molecule type" value="Genomic_DNA"/>
</dbReference>